<evidence type="ECO:0008006" key="3">
    <source>
        <dbReference type="Google" id="ProtNLM"/>
    </source>
</evidence>
<sequence>MRGLRKPSEDMVFTPHPLSLYRSTPALPAVPSVESATVSCLDTTIATSEQVPHNQSIHTLSGTLSPSHSLLGQASKAQEEGIASALSSVALQARQPTSDNRTPSIDVSDRIHSPIEESGKAQTALEQQTDTVHTIKILRFLRGGDIWGFWLAEHPVFGQVCLKFVNIDHPPPTIYDIDDPEAPGLDILEEALKEERMYLNILKPVQGSLVPHYYGLYQITLGLHRDHAYLAMILEFVGWPIGPYYPHRTQEMRSATYAAYQELHLLGVLHENLCGRHVLMSRTQDDELKARLVGFRYASLVDPTQPEGVIELVEEAGAVRSVVGLTKLKTLNMKTEVPAYWSKLEDPDAFLALYD</sequence>
<evidence type="ECO:0000313" key="2">
    <source>
        <dbReference type="Proteomes" id="UP001329825"/>
    </source>
</evidence>
<gene>
    <name evidence="1" type="ORF">IL334_002806</name>
</gene>
<reference evidence="1 2" key="1">
    <citation type="submission" date="2024-01" db="EMBL/GenBank/DDBJ databases">
        <title>Comparative genomics of Cryptococcus and Kwoniella reveals pathogenesis evolution and contrasting modes of karyotype evolution via chromosome fusion or intercentromeric recombination.</title>
        <authorList>
            <person name="Coelho M.A."/>
            <person name="David-Palma M."/>
            <person name="Shea T."/>
            <person name="Bowers K."/>
            <person name="McGinley-Smith S."/>
            <person name="Mohammad A.W."/>
            <person name="Gnirke A."/>
            <person name="Yurkov A.M."/>
            <person name="Nowrousian M."/>
            <person name="Sun S."/>
            <person name="Cuomo C.A."/>
            <person name="Heitman J."/>
        </authorList>
    </citation>
    <scope>NUCLEOTIDE SEQUENCE [LARGE SCALE GENOMIC DNA]</scope>
    <source>
        <strain evidence="1">CBS 11374</strain>
    </source>
</reference>
<protein>
    <recommendedName>
        <fullName evidence="3">Protein kinase domain-containing protein</fullName>
    </recommendedName>
</protein>
<organism evidence="1 2">
    <name type="scientific">Kwoniella shivajii</name>
    <dbReference type="NCBI Taxonomy" id="564305"/>
    <lineage>
        <taxon>Eukaryota</taxon>
        <taxon>Fungi</taxon>
        <taxon>Dikarya</taxon>
        <taxon>Basidiomycota</taxon>
        <taxon>Agaricomycotina</taxon>
        <taxon>Tremellomycetes</taxon>
        <taxon>Tremellales</taxon>
        <taxon>Cryptococcaceae</taxon>
        <taxon>Kwoniella</taxon>
    </lineage>
</organism>
<keyword evidence="2" id="KW-1185">Reference proteome</keyword>
<proteinExistence type="predicted"/>
<accession>A0ABZ1CXF7</accession>
<dbReference type="GeneID" id="87954937"/>
<dbReference type="Proteomes" id="UP001329825">
    <property type="component" value="Chromosome 3"/>
</dbReference>
<dbReference type="EMBL" id="CP141883">
    <property type="protein sequence ID" value="WRT65855.1"/>
    <property type="molecule type" value="Genomic_DNA"/>
</dbReference>
<name>A0ABZ1CXF7_9TREE</name>
<dbReference type="RefSeq" id="XP_062790595.1">
    <property type="nucleotide sequence ID" value="XM_062934544.1"/>
</dbReference>
<evidence type="ECO:0000313" key="1">
    <source>
        <dbReference type="EMBL" id="WRT65855.1"/>
    </source>
</evidence>